<evidence type="ECO:0000313" key="1">
    <source>
        <dbReference type="Proteomes" id="UP000038040"/>
    </source>
</evidence>
<dbReference type="Proteomes" id="UP000038040">
    <property type="component" value="Unplaced"/>
</dbReference>
<name>A0A0N4UCS8_DRAME</name>
<dbReference type="WBParaSite" id="DME_0000508701-mRNA-1">
    <property type="protein sequence ID" value="DME_0000508701-mRNA-1"/>
    <property type="gene ID" value="DME_0000508701"/>
</dbReference>
<dbReference type="InterPro" id="IPR008042">
    <property type="entry name" value="Retrotrans_Pao"/>
</dbReference>
<proteinExistence type="predicted"/>
<organism evidence="1 2">
    <name type="scientific">Dracunculus medinensis</name>
    <name type="common">Guinea worm</name>
    <dbReference type="NCBI Taxonomy" id="318479"/>
    <lineage>
        <taxon>Eukaryota</taxon>
        <taxon>Metazoa</taxon>
        <taxon>Ecdysozoa</taxon>
        <taxon>Nematoda</taxon>
        <taxon>Chromadorea</taxon>
        <taxon>Rhabditida</taxon>
        <taxon>Spirurina</taxon>
        <taxon>Dracunculoidea</taxon>
        <taxon>Dracunculidae</taxon>
        <taxon>Dracunculus</taxon>
    </lineage>
</organism>
<dbReference type="Pfam" id="PF05380">
    <property type="entry name" value="Peptidase_A17"/>
    <property type="match status" value="1"/>
</dbReference>
<reference evidence="2" key="1">
    <citation type="submission" date="2017-02" db="UniProtKB">
        <authorList>
            <consortium name="WormBaseParasite"/>
        </authorList>
    </citation>
    <scope>IDENTIFICATION</scope>
</reference>
<dbReference type="AlphaFoldDB" id="A0A0N4UCS8"/>
<accession>A0A0N4UCS8</accession>
<sequence length="203" mass="23684">MKSGFSLLQTKLGLMICESGHIKEINQITHKSKCISRIHEQPCDERALKKFKKNIIQIKRTYQAQNKEKTLEKYFELKTIFEEASMNIREFLSNDVRFNKIIPDHDRASLNARKILRIISCNCKSFINDKTTHVGYQPRFITNLTSHMNFHIFTDATYATAIYTYREGMRKREPFLVYAKSRIAPIKGITIPRLELLAILIGV</sequence>
<evidence type="ECO:0000313" key="2">
    <source>
        <dbReference type="WBParaSite" id="DME_0000508701-mRNA-1"/>
    </source>
</evidence>
<protein>
    <submittedName>
        <fullName evidence="2">Uncharacterized protein</fullName>
    </submittedName>
</protein>